<reference evidence="2" key="1">
    <citation type="submission" date="2024-07" db="EMBL/GenBank/DDBJ databases">
        <title>Complete genome sequences of cellulolytic bacteria, Kitasatospora sp. CMC57 and Streptomyces sp. CMC78, isolated from Japanese agricultural soil.</title>
        <authorList>
            <person name="Hashimoto T."/>
            <person name="Ito M."/>
            <person name="Iwamoto M."/>
            <person name="Fukahori D."/>
            <person name="Shoda T."/>
            <person name="Sakoda M."/>
            <person name="Morohoshi T."/>
            <person name="Mitsuboshi M."/>
            <person name="Nishizawa T."/>
        </authorList>
    </citation>
    <scope>NUCLEOTIDE SEQUENCE</scope>
    <source>
        <strain evidence="2">CMC78</strain>
    </source>
</reference>
<name>A0AB33KD89_9ACTN</name>
<accession>A0AB33KD89</accession>
<proteinExistence type="predicted"/>
<organism evidence="2">
    <name type="scientific">Streptomyces sp. CMC78</name>
    <dbReference type="NCBI Taxonomy" id="3231512"/>
    <lineage>
        <taxon>Bacteria</taxon>
        <taxon>Bacillati</taxon>
        <taxon>Actinomycetota</taxon>
        <taxon>Actinomycetes</taxon>
        <taxon>Kitasatosporales</taxon>
        <taxon>Streptomycetaceae</taxon>
        <taxon>Streptomyces</taxon>
    </lineage>
</organism>
<sequence length="105" mass="11039">MEAPDLTFVLHPIIPRAVCQAGPGRSSGRLPGGEAGTGRRRTAVAPGTSGPAPRHDDRKAVFQGHSGMAPGTGTISGRSRTRRWTGDASAGPEADRQRQFKDPVR</sequence>
<dbReference type="EMBL" id="AP035884">
    <property type="protein sequence ID" value="BFP53539.1"/>
    <property type="molecule type" value="Genomic_DNA"/>
</dbReference>
<feature type="region of interest" description="Disordered" evidence="1">
    <location>
        <begin position="19"/>
        <end position="105"/>
    </location>
</feature>
<feature type="compositionally biased region" description="Basic and acidic residues" evidence="1">
    <location>
        <begin position="93"/>
        <end position="105"/>
    </location>
</feature>
<evidence type="ECO:0000256" key="1">
    <source>
        <dbReference type="SAM" id="MobiDB-lite"/>
    </source>
</evidence>
<evidence type="ECO:0000313" key="2">
    <source>
        <dbReference type="EMBL" id="BFP53539.1"/>
    </source>
</evidence>
<dbReference type="KEGG" id="stcm:SCMC78_33460"/>
<gene>
    <name evidence="2" type="ORF">SCMC78_33460</name>
</gene>
<dbReference type="AlphaFoldDB" id="A0AB33KD89"/>
<protein>
    <submittedName>
        <fullName evidence="2">Uncharacterized protein</fullName>
    </submittedName>
</protein>